<accession>A0AAW0UX81</accession>
<comment type="subcellular location">
    <subcellularLocation>
        <location evidence="1">Membrane</location>
        <topology evidence="1">Multi-pass membrane protein</topology>
    </subcellularLocation>
</comment>
<keyword evidence="21" id="KW-1185">Reference proteome</keyword>
<protein>
    <recommendedName>
        <fullName evidence="19">G-protein coupled receptors family 1 profile domain-containing protein</fullName>
    </recommendedName>
</protein>
<evidence type="ECO:0000256" key="7">
    <source>
        <dbReference type="ARBA" id="ARBA00022925"/>
    </source>
</evidence>
<keyword evidence="7" id="KW-0681">Retinal protein</keyword>
<evidence type="ECO:0000256" key="5">
    <source>
        <dbReference type="ARBA" id="ARBA00022606"/>
    </source>
</evidence>
<proteinExistence type="inferred from homology"/>
<feature type="transmembrane region" description="Helical" evidence="18">
    <location>
        <begin position="124"/>
        <end position="152"/>
    </location>
</feature>
<evidence type="ECO:0000256" key="3">
    <source>
        <dbReference type="ARBA" id="ARBA00022543"/>
    </source>
</evidence>
<keyword evidence="11 18" id="KW-0472">Membrane</keyword>
<dbReference type="Proteomes" id="UP001487740">
    <property type="component" value="Unassembled WGS sequence"/>
</dbReference>
<evidence type="ECO:0000313" key="21">
    <source>
        <dbReference type="Proteomes" id="UP001487740"/>
    </source>
</evidence>
<comment type="similarity">
    <text evidence="2 17">Belongs to the G-protein coupled receptor 1 family.</text>
</comment>
<feature type="transmembrane region" description="Helical" evidence="18">
    <location>
        <begin position="282"/>
        <end position="309"/>
    </location>
</feature>
<dbReference type="GO" id="GO:0004930">
    <property type="term" value="F:G protein-coupled receptor activity"/>
    <property type="evidence" value="ECO:0007669"/>
    <property type="project" value="UniProtKB-KW"/>
</dbReference>
<keyword evidence="13 17" id="KW-0675">Receptor</keyword>
<feature type="transmembrane region" description="Helical" evidence="18">
    <location>
        <begin position="93"/>
        <end position="112"/>
    </location>
</feature>
<comment type="caution">
    <text evidence="20">The sequence shown here is derived from an EMBL/GenBank/DDBJ whole genome shotgun (WGS) entry which is preliminary data.</text>
</comment>
<keyword evidence="3" id="KW-0600">Photoreceptor protein</keyword>
<feature type="transmembrane region" description="Helical" evidence="18">
    <location>
        <begin position="172"/>
        <end position="193"/>
    </location>
</feature>
<dbReference type="GO" id="GO:0009881">
    <property type="term" value="F:photoreceptor activity"/>
    <property type="evidence" value="ECO:0007669"/>
    <property type="project" value="UniProtKB-KW"/>
</dbReference>
<evidence type="ECO:0000256" key="6">
    <source>
        <dbReference type="ARBA" id="ARBA00022692"/>
    </source>
</evidence>
<evidence type="ECO:0000256" key="17">
    <source>
        <dbReference type="RuleBase" id="RU000688"/>
    </source>
</evidence>
<evidence type="ECO:0000256" key="14">
    <source>
        <dbReference type="ARBA" id="ARBA00023224"/>
    </source>
</evidence>
<dbReference type="InterPro" id="IPR001760">
    <property type="entry name" value="Opsin"/>
</dbReference>
<feature type="domain" description="G-protein coupled receptors family 1 profile" evidence="19">
    <location>
        <begin position="73"/>
        <end position="335"/>
    </location>
</feature>
<evidence type="ECO:0000256" key="18">
    <source>
        <dbReference type="SAM" id="Phobius"/>
    </source>
</evidence>
<dbReference type="PANTHER" id="PTHR24240">
    <property type="entry name" value="OPSIN"/>
    <property type="match status" value="1"/>
</dbReference>
<evidence type="ECO:0000259" key="19">
    <source>
        <dbReference type="PROSITE" id="PS50262"/>
    </source>
</evidence>
<dbReference type="EMBL" id="JARAKH010000005">
    <property type="protein sequence ID" value="KAK8403808.1"/>
    <property type="molecule type" value="Genomic_DNA"/>
</dbReference>
<keyword evidence="6 17" id="KW-0812">Transmembrane</keyword>
<evidence type="ECO:0000256" key="2">
    <source>
        <dbReference type="ARBA" id="ARBA00010663"/>
    </source>
</evidence>
<keyword evidence="10 17" id="KW-0297">G-protein coupled receptor</keyword>
<evidence type="ECO:0000256" key="13">
    <source>
        <dbReference type="ARBA" id="ARBA00023170"/>
    </source>
</evidence>
<dbReference type="PROSITE" id="PS00237">
    <property type="entry name" value="G_PROTEIN_RECEP_F1_1"/>
    <property type="match status" value="1"/>
</dbReference>
<dbReference type="InterPro" id="IPR017452">
    <property type="entry name" value="GPCR_Rhodpsn_7TM"/>
</dbReference>
<evidence type="ECO:0000256" key="16">
    <source>
        <dbReference type="ARBA" id="ARBA00053683"/>
    </source>
</evidence>
<dbReference type="GO" id="GO:0007601">
    <property type="term" value="P:visual perception"/>
    <property type="evidence" value="ECO:0007669"/>
    <property type="project" value="UniProtKB-KW"/>
</dbReference>
<dbReference type="SUPFAM" id="SSF81321">
    <property type="entry name" value="Family A G protein-coupled receptor-like"/>
    <property type="match status" value="1"/>
</dbReference>
<evidence type="ECO:0000256" key="9">
    <source>
        <dbReference type="ARBA" id="ARBA00022991"/>
    </source>
</evidence>
<organism evidence="20 21">
    <name type="scientific">Scylla paramamosain</name>
    <name type="common">Mud crab</name>
    <dbReference type="NCBI Taxonomy" id="85552"/>
    <lineage>
        <taxon>Eukaryota</taxon>
        <taxon>Metazoa</taxon>
        <taxon>Ecdysozoa</taxon>
        <taxon>Arthropoda</taxon>
        <taxon>Crustacea</taxon>
        <taxon>Multicrustacea</taxon>
        <taxon>Malacostraca</taxon>
        <taxon>Eumalacostraca</taxon>
        <taxon>Eucarida</taxon>
        <taxon>Decapoda</taxon>
        <taxon>Pleocyemata</taxon>
        <taxon>Brachyura</taxon>
        <taxon>Eubrachyura</taxon>
        <taxon>Portunoidea</taxon>
        <taxon>Portunidae</taxon>
        <taxon>Portuninae</taxon>
        <taxon>Scylla</taxon>
    </lineage>
</organism>
<name>A0AAW0UX81_SCYPA</name>
<dbReference type="FunFam" id="1.20.1070.10:FF:000044">
    <property type="entry name" value="Opsin, ultraviolet-sensitive"/>
    <property type="match status" value="1"/>
</dbReference>
<evidence type="ECO:0000256" key="10">
    <source>
        <dbReference type="ARBA" id="ARBA00023040"/>
    </source>
</evidence>
<feature type="transmembrane region" description="Helical" evidence="18">
    <location>
        <begin position="315"/>
        <end position="338"/>
    </location>
</feature>
<sequence length="426" mass="48287">MDWNTWQAWVRAGYGRLDPISWEAANVTLLDLVRPEVHHKVHHHWHSFPPPHPLLHPILGTLYTIIGLLSLTGNGIVLWVFSFTRSLRSGTNLLTINLAFSDLLMMLTQFPILVANCFNQSWMLGPFACEVCGFCGALFGTVSIISLALIALDRYRAIMSPFGSTRLSMRRAAWWVCGVWVYSVAWCVLPFLGWNQYVLEGFLISCSFDYLSDDFWSRSYVVMLFLAAYALPLGVISYCYFYIMSSVKQHDKDILGHQRVQGEVQAVKYRNLHRREAQLSRVVLTSVFFWALAWTPYAVVSLLGVSSWYSLLTPMATALPALFAKLSTVYNPFIYAISHHKYRQELGRRLPWLCCILPSLSYQPSVSLQSSTRSDASSILHFFSRSSSVVSSRNEKAQSDLPSPKTLMSDMATMSFPKGFSRPMAL</sequence>
<keyword evidence="8 18" id="KW-1133">Transmembrane helix</keyword>
<comment type="function">
    <text evidence="16">Visual pigments are the light-absorbing molecules that mediate vision. They consist of an apoprotein, opsin, covalently linked to cis-retinal. This opsin produces visual pigments with maximal absorption in the blue-green region of the spectrum.</text>
</comment>
<dbReference type="InterPro" id="IPR027430">
    <property type="entry name" value="Retinal_BS"/>
</dbReference>
<evidence type="ECO:0000313" key="20">
    <source>
        <dbReference type="EMBL" id="KAK8403808.1"/>
    </source>
</evidence>
<dbReference type="PROSITE" id="PS50262">
    <property type="entry name" value="G_PROTEIN_RECEP_F1_2"/>
    <property type="match status" value="1"/>
</dbReference>
<evidence type="ECO:0000256" key="15">
    <source>
        <dbReference type="ARBA" id="ARBA00023305"/>
    </source>
</evidence>
<dbReference type="InterPro" id="IPR000276">
    <property type="entry name" value="GPCR_Rhodpsn"/>
</dbReference>
<evidence type="ECO:0000256" key="8">
    <source>
        <dbReference type="ARBA" id="ARBA00022989"/>
    </source>
</evidence>
<keyword evidence="15" id="KW-0844">Vision</keyword>
<evidence type="ECO:0000256" key="11">
    <source>
        <dbReference type="ARBA" id="ARBA00023136"/>
    </source>
</evidence>
<reference evidence="20 21" key="1">
    <citation type="submission" date="2023-03" db="EMBL/GenBank/DDBJ databases">
        <title>High-quality genome of Scylla paramamosain provides insights in environmental adaptation.</title>
        <authorList>
            <person name="Zhang L."/>
        </authorList>
    </citation>
    <scope>NUCLEOTIDE SEQUENCE [LARGE SCALE GENOMIC DNA]</scope>
    <source>
        <strain evidence="20">LZ_2023a</strain>
        <tissue evidence="20">Muscle</tissue>
    </source>
</reference>
<keyword evidence="12" id="KW-1015">Disulfide bond</keyword>
<dbReference type="Pfam" id="PF00001">
    <property type="entry name" value="7tm_1"/>
    <property type="match status" value="1"/>
</dbReference>
<evidence type="ECO:0000256" key="1">
    <source>
        <dbReference type="ARBA" id="ARBA00004141"/>
    </source>
</evidence>
<dbReference type="Gene3D" id="1.20.1070.10">
    <property type="entry name" value="Rhodopsin 7-helix transmembrane proteins"/>
    <property type="match status" value="1"/>
</dbReference>
<dbReference type="PROSITE" id="PS00238">
    <property type="entry name" value="OPSIN"/>
    <property type="match status" value="1"/>
</dbReference>
<dbReference type="AlphaFoldDB" id="A0AAW0UX81"/>
<evidence type="ECO:0000256" key="12">
    <source>
        <dbReference type="ARBA" id="ARBA00023157"/>
    </source>
</evidence>
<keyword evidence="14 17" id="KW-0807">Transducer</keyword>
<keyword evidence="5" id="KW-0716">Sensory transduction</keyword>
<dbReference type="InterPro" id="IPR050125">
    <property type="entry name" value="GPCR_opsins"/>
</dbReference>
<dbReference type="GO" id="GO:0016020">
    <property type="term" value="C:membrane"/>
    <property type="evidence" value="ECO:0007669"/>
    <property type="project" value="UniProtKB-SubCell"/>
</dbReference>
<feature type="transmembrane region" description="Helical" evidence="18">
    <location>
        <begin position="58"/>
        <end position="81"/>
    </location>
</feature>
<keyword evidence="9" id="KW-0157">Chromophore</keyword>
<evidence type="ECO:0000256" key="4">
    <source>
        <dbReference type="ARBA" id="ARBA00022553"/>
    </source>
</evidence>
<dbReference type="PRINTS" id="PR00237">
    <property type="entry name" value="GPCRRHODOPSN"/>
</dbReference>
<feature type="transmembrane region" description="Helical" evidence="18">
    <location>
        <begin position="220"/>
        <end position="243"/>
    </location>
</feature>
<dbReference type="GO" id="GO:0007602">
    <property type="term" value="P:phototransduction"/>
    <property type="evidence" value="ECO:0007669"/>
    <property type="project" value="UniProtKB-KW"/>
</dbReference>
<gene>
    <name evidence="20" type="ORF">O3P69_000116</name>
</gene>
<keyword evidence="4" id="KW-0597">Phosphoprotein</keyword>
<dbReference type="PRINTS" id="PR00577">
    <property type="entry name" value="OPSINRH3RH4"/>
</dbReference>